<feature type="compositionally biased region" description="Polar residues" evidence="1">
    <location>
        <begin position="583"/>
        <end position="596"/>
    </location>
</feature>
<evidence type="ECO:0000313" key="3">
    <source>
        <dbReference type="Proteomes" id="UP000030651"/>
    </source>
</evidence>
<feature type="compositionally biased region" description="Polar residues" evidence="1">
    <location>
        <begin position="533"/>
        <end position="553"/>
    </location>
</feature>
<dbReference type="HOGENOM" id="CLU_289693_0_0_1"/>
<dbReference type="EMBL" id="KI912112">
    <property type="protein sequence ID" value="ETS81854.1"/>
    <property type="molecule type" value="Genomic_DNA"/>
</dbReference>
<sequence length="1058" mass="114867">MASDGDRTAMALEAMMNDLGNDRLEDLAKDNSHAGTRQLRCSMQSMAAQAAQGQNSQGNRVLTNENARGWNVAVESGAFQDGDAREVDGLDTIANGRLHAMNRANQGGGWHTGQRDGNARFGQHSGDPINSSWEEMKTRRNASNMPVSTYDPNCPSRPLSTTPRYQTTVQTPSRAEIRTPRPTPTPPPNNATNGWNAFRAQQTSRPGSSQDTSLHSTVRSTAVNVASGAKAQEATPESNKSTTQVVDHHRSESIGVSMERSAHNSSPAVLPHMRGPPASHQGNSSTKSTATTTVTSLPGRIVSQQVNPLISAQLKSINSTMKRPPQSINGDGKARQVHNTTGRITQGVSISTISQSSVSPKVGSALLPHQRMTSQAANAPKAIVQPQLNILYDKKIKACRAITPGNIETVTGRMYFYQHPRRHLIIWEIKWSDGWVEREDIRCFIDLFRKSPSRMIVRRSGGSQAGIRTTIVTVEEEPPAPLTATVEFEKKMKDLKSNISGSSEPFYPYTFEKHDPIEDDRVDPLTLLPLPTESVNGHTQRTRSPGRESSPQRKVSAVPKAPEARAQHSAPAISKGKAPATSLIGSHTTSSSKPLQTSVPMLDLHFDALHELSQGLGQGLNGKTSQSVQTVRADSEAMTKGSISDREVAKVLQDSGANGSNGVLLQLSEEDDKENIGSINRGPFQETSSETIKIQLETSSEQLEKELAAPTMGATRQCDENLAETQVAHQQPTHGRRTTGTEAMASFDLIDTSPFTVEAQPSSYTMALEEIAKHQDSSRMPETDSFNSGHPRSRIKEESPESPDPAVKAESDTTDDRLQSIESEVSRDVPSSQIPSKNLINATVLANVPLGIGLSKPSLIILSALNRADYEELSKNFDESLYWLQQTGMYSSGSLNEFAAVHETLKHLGRRTQFKMLNNEDRIKVAAVVYYNLKKLKVGGVARYNAKSLTALRRLAHPCPPAITLVNYILVSSPGRRPIRQTGPIPAAPVLRSSSRDRSRSPNSSEAACQSSSKQTSSSTAAQSARSAEPVARTAQVDRPVPAHLRSMGHGPHQSLYH</sequence>
<protein>
    <submittedName>
        <fullName evidence="2">Uncharacterized protein</fullName>
    </submittedName>
</protein>
<organism evidence="2 3">
    <name type="scientific">Pestalotiopsis fici (strain W106-1 / CGMCC3.15140)</name>
    <dbReference type="NCBI Taxonomy" id="1229662"/>
    <lineage>
        <taxon>Eukaryota</taxon>
        <taxon>Fungi</taxon>
        <taxon>Dikarya</taxon>
        <taxon>Ascomycota</taxon>
        <taxon>Pezizomycotina</taxon>
        <taxon>Sordariomycetes</taxon>
        <taxon>Xylariomycetidae</taxon>
        <taxon>Amphisphaeriales</taxon>
        <taxon>Sporocadaceae</taxon>
        <taxon>Pestalotiopsis</taxon>
    </lineage>
</organism>
<feature type="compositionally biased region" description="Polar residues" evidence="1">
    <location>
        <begin position="235"/>
        <end position="245"/>
    </location>
</feature>
<dbReference type="InParanoid" id="W3X751"/>
<evidence type="ECO:0000313" key="2">
    <source>
        <dbReference type="EMBL" id="ETS81854.1"/>
    </source>
</evidence>
<dbReference type="OrthoDB" id="5231042at2759"/>
<dbReference type="GeneID" id="19271869"/>
<feature type="region of interest" description="Disordered" evidence="1">
    <location>
        <begin position="521"/>
        <end position="596"/>
    </location>
</feature>
<name>W3X751_PESFW</name>
<proteinExistence type="predicted"/>
<feature type="region of interest" description="Disordered" evidence="1">
    <location>
        <begin position="226"/>
        <end position="291"/>
    </location>
</feature>
<feature type="region of interest" description="Disordered" evidence="1">
    <location>
        <begin position="143"/>
        <end position="195"/>
    </location>
</feature>
<feature type="region of interest" description="Disordered" evidence="1">
    <location>
        <begin position="105"/>
        <end position="131"/>
    </location>
</feature>
<evidence type="ECO:0000256" key="1">
    <source>
        <dbReference type="SAM" id="MobiDB-lite"/>
    </source>
</evidence>
<feature type="region of interest" description="Disordered" evidence="1">
    <location>
        <begin position="978"/>
        <end position="1058"/>
    </location>
</feature>
<gene>
    <name evidence="2" type="ORF">PFICI_06856</name>
</gene>
<feature type="compositionally biased region" description="Low complexity" evidence="1">
    <location>
        <begin position="1001"/>
        <end position="1028"/>
    </location>
</feature>
<feature type="compositionally biased region" description="Polar residues" evidence="1">
    <location>
        <begin position="158"/>
        <end position="173"/>
    </location>
</feature>
<dbReference type="AlphaFoldDB" id="W3X751"/>
<reference evidence="3" key="1">
    <citation type="journal article" date="2015" name="BMC Genomics">
        <title>Genomic and transcriptomic analysis of the endophytic fungus Pestalotiopsis fici reveals its lifestyle and high potential for synthesis of natural products.</title>
        <authorList>
            <person name="Wang X."/>
            <person name="Zhang X."/>
            <person name="Liu L."/>
            <person name="Xiang M."/>
            <person name="Wang W."/>
            <person name="Sun X."/>
            <person name="Che Y."/>
            <person name="Guo L."/>
            <person name="Liu G."/>
            <person name="Guo L."/>
            <person name="Wang C."/>
            <person name="Yin W.B."/>
            <person name="Stadler M."/>
            <person name="Zhang X."/>
            <person name="Liu X."/>
        </authorList>
    </citation>
    <scope>NUCLEOTIDE SEQUENCE [LARGE SCALE GENOMIC DNA]</scope>
    <source>
        <strain evidence="3">W106-1 / CGMCC3.15140</strain>
    </source>
</reference>
<dbReference type="Proteomes" id="UP000030651">
    <property type="component" value="Unassembled WGS sequence"/>
</dbReference>
<dbReference type="RefSeq" id="XP_007833628.1">
    <property type="nucleotide sequence ID" value="XM_007835437.1"/>
</dbReference>
<feature type="compositionally biased region" description="Basic and acidic residues" evidence="1">
    <location>
        <begin position="772"/>
        <end position="782"/>
    </location>
</feature>
<accession>W3X751</accession>
<feature type="region of interest" description="Disordered" evidence="1">
    <location>
        <begin position="772"/>
        <end position="833"/>
    </location>
</feature>
<dbReference type="KEGG" id="pfy:PFICI_06856"/>
<keyword evidence="3" id="KW-1185">Reference proteome</keyword>
<feature type="compositionally biased region" description="Basic and acidic residues" evidence="1">
    <location>
        <begin position="807"/>
        <end position="827"/>
    </location>
</feature>